<evidence type="ECO:0000256" key="16">
    <source>
        <dbReference type="SAM" id="SignalP"/>
    </source>
</evidence>
<comment type="catalytic activity">
    <reaction evidence="12">
        <text>Preferential cleavage: (Ac)2-L-Lys-D-Ala-|-D-Ala. Also transpeptidation of peptidyl-alanyl moieties that are N-acyl substituents of D-alanine.</text>
        <dbReference type="EC" id="3.4.16.4"/>
    </reaction>
</comment>
<evidence type="ECO:0000256" key="13">
    <source>
        <dbReference type="PIRSR" id="PIRSR618044-1"/>
    </source>
</evidence>
<evidence type="ECO:0000259" key="17">
    <source>
        <dbReference type="SMART" id="SM00936"/>
    </source>
</evidence>
<dbReference type="AlphaFoldDB" id="A0A1I5ABS2"/>
<evidence type="ECO:0000256" key="10">
    <source>
        <dbReference type="ARBA" id="ARBA00022984"/>
    </source>
</evidence>
<evidence type="ECO:0000256" key="11">
    <source>
        <dbReference type="ARBA" id="ARBA00023316"/>
    </source>
</evidence>
<dbReference type="Gene3D" id="3.40.710.10">
    <property type="entry name" value="DD-peptidase/beta-lactamase superfamily"/>
    <property type="match status" value="1"/>
</dbReference>
<dbReference type="Proteomes" id="UP000242869">
    <property type="component" value="Unassembled WGS sequence"/>
</dbReference>
<keyword evidence="11" id="KW-0961">Cell wall biogenesis/degradation</keyword>
<dbReference type="UniPathway" id="UPA00219"/>
<dbReference type="RefSeq" id="WP_091194977.1">
    <property type="nucleotide sequence ID" value="NZ_FOVE01000013.1"/>
</dbReference>
<dbReference type="GO" id="GO:0009002">
    <property type="term" value="F:serine-type D-Ala-D-Ala carboxypeptidase activity"/>
    <property type="evidence" value="ECO:0007669"/>
    <property type="project" value="UniProtKB-EC"/>
</dbReference>
<organism evidence="18 19">
    <name type="scientific">Formivibrio citricus</name>
    <dbReference type="NCBI Taxonomy" id="83765"/>
    <lineage>
        <taxon>Bacteria</taxon>
        <taxon>Pseudomonadati</taxon>
        <taxon>Pseudomonadota</taxon>
        <taxon>Betaproteobacteria</taxon>
        <taxon>Neisseriales</taxon>
        <taxon>Chitinibacteraceae</taxon>
        <taxon>Formivibrio</taxon>
    </lineage>
</organism>
<dbReference type="Pfam" id="PF07943">
    <property type="entry name" value="PBP5_C"/>
    <property type="match status" value="1"/>
</dbReference>
<gene>
    <name evidence="18" type="ORF">SAMN05660284_01848</name>
</gene>
<evidence type="ECO:0000256" key="2">
    <source>
        <dbReference type="ARBA" id="ARBA00004752"/>
    </source>
</evidence>
<comment type="similarity">
    <text evidence="3 15">Belongs to the peptidase S11 family.</text>
</comment>
<reference evidence="19" key="1">
    <citation type="submission" date="2016-10" db="EMBL/GenBank/DDBJ databases">
        <authorList>
            <person name="Varghese N."/>
            <person name="Submissions S."/>
        </authorList>
    </citation>
    <scope>NUCLEOTIDE SEQUENCE [LARGE SCALE GENOMIC DNA]</scope>
    <source>
        <strain evidence="19">DSM 6150</strain>
    </source>
</reference>
<dbReference type="STRING" id="83765.SAMN05660284_01848"/>
<dbReference type="InterPro" id="IPR012907">
    <property type="entry name" value="Peptidase_S11_C"/>
</dbReference>
<feature type="active site" description="Proton acceptor" evidence="13">
    <location>
        <position position="60"/>
    </location>
</feature>
<dbReference type="InterPro" id="IPR001967">
    <property type="entry name" value="Peptidase_S11_N"/>
</dbReference>
<evidence type="ECO:0000313" key="18">
    <source>
        <dbReference type="EMBL" id="SFN60021.1"/>
    </source>
</evidence>
<feature type="binding site" evidence="14">
    <location>
        <position position="223"/>
    </location>
    <ligand>
        <name>substrate</name>
    </ligand>
</feature>
<dbReference type="InterPro" id="IPR037167">
    <property type="entry name" value="Peptidase_S11_C_sf"/>
</dbReference>
<evidence type="ECO:0000256" key="6">
    <source>
        <dbReference type="ARBA" id="ARBA00022670"/>
    </source>
</evidence>
<feature type="active site" evidence="13">
    <location>
        <position position="117"/>
    </location>
</feature>
<evidence type="ECO:0000256" key="12">
    <source>
        <dbReference type="ARBA" id="ARBA00034000"/>
    </source>
</evidence>
<keyword evidence="19" id="KW-1185">Reference proteome</keyword>
<dbReference type="GO" id="GO:0008360">
    <property type="term" value="P:regulation of cell shape"/>
    <property type="evidence" value="ECO:0007669"/>
    <property type="project" value="UniProtKB-KW"/>
</dbReference>
<keyword evidence="8" id="KW-0378">Hydrolase</keyword>
<dbReference type="Pfam" id="PF00768">
    <property type="entry name" value="Peptidase_S11"/>
    <property type="match status" value="1"/>
</dbReference>
<evidence type="ECO:0000256" key="3">
    <source>
        <dbReference type="ARBA" id="ARBA00007164"/>
    </source>
</evidence>
<dbReference type="OrthoDB" id="9795979at2"/>
<accession>A0A1I5ABS2</accession>
<dbReference type="PANTHER" id="PTHR21581">
    <property type="entry name" value="D-ALANYL-D-ALANINE CARBOXYPEPTIDASE"/>
    <property type="match status" value="1"/>
</dbReference>
<feature type="active site" description="Acyl-ester intermediate" evidence="13">
    <location>
        <position position="57"/>
    </location>
</feature>
<dbReference type="GO" id="GO:0071555">
    <property type="term" value="P:cell wall organization"/>
    <property type="evidence" value="ECO:0007669"/>
    <property type="project" value="UniProtKB-KW"/>
</dbReference>
<feature type="signal peptide" evidence="16">
    <location>
        <begin position="1"/>
        <end position="20"/>
    </location>
</feature>
<evidence type="ECO:0000256" key="14">
    <source>
        <dbReference type="PIRSR" id="PIRSR618044-2"/>
    </source>
</evidence>
<evidence type="ECO:0000313" key="19">
    <source>
        <dbReference type="Proteomes" id="UP000242869"/>
    </source>
</evidence>
<comment type="function">
    <text evidence="1">Removes C-terminal D-alanyl residues from sugar-peptide cell wall precursors.</text>
</comment>
<evidence type="ECO:0000256" key="4">
    <source>
        <dbReference type="ARBA" id="ARBA00012448"/>
    </source>
</evidence>
<protein>
    <recommendedName>
        <fullName evidence="4">serine-type D-Ala-D-Ala carboxypeptidase</fullName>
        <ecNumber evidence="4">3.4.16.4</ecNumber>
    </recommendedName>
</protein>
<evidence type="ECO:0000256" key="15">
    <source>
        <dbReference type="RuleBase" id="RU004016"/>
    </source>
</evidence>
<evidence type="ECO:0000256" key="9">
    <source>
        <dbReference type="ARBA" id="ARBA00022960"/>
    </source>
</evidence>
<dbReference type="SMART" id="SM00936">
    <property type="entry name" value="PBP5_C"/>
    <property type="match status" value="1"/>
</dbReference>
<dbReference type="PANTHER" id="PTHR21581:SF6">
    <property type="entry name" value="TRAFFICKING PROTEIN PARTICLE COMPLEX SUBUNIT 12"/>
    <property type="match status" value="1"/>
</dbReference>
<dbReference type="Gene3D" id="2.60.410.10">
    <property type="entry name" value="D-Ala-D-Ala carboxypeptidase, C-terminal domain"/>
    <property type="match status" value="1"/>
</dbReference>
<dbReference type="GO" id="GO:0009252">
    <property type="term" value="P:peptidoglycan biosynthetic process"/>
    <property type="evidence" value="ECO:0007669"/>
    <property type="project" value="UniProtKB-UniPathway"/>
</dbReference>
<name>A0A1I5ABS2_9NEIS</name>
<keyword evidence="10" id="KW-0573">Peptidoglycan synthesis</keyword>
<keyword evidence="7 16" id="KW-0732">Signal</keyword>
<comment type="pathway">
    <text evidence="2">Cell wall biogenesis; peptidoglycan biosynthesis.</text>
</comment>
<dbReference type="GO" id="GO:0006508">
    <property type="term" value="P:proteolysis"/>
    <property type="evidence" value="ECO:0007669"/>
    <property type="project" value="UniProtKB-KW"/>
</dbReference>
<keyword evidence="9" id="KW-0133">Cell shape</keyword>
<proteinExistence type="inferred from homology"/>
<dbReference type="InterPro" id="IPR018044">
    <property type="entry name" value="Peptidase_S11"/>
</dbReference>
<evidence type="ECO:0000256" key="5">
    <source>
        <dbReference type="ARBA" id="ARBA00022645"/>
    </source>
</evidence>
<dbReference type="EC" id="3.4.16.4" evidence="4"/>
<dbReference type="SUPFAM" id="SSF56601">
    <property type="entry name" value="beta-lactamase/transpeptidase-like"/>
    <property type="match status" value="1"/>
</dbReference>
<dbReference type="InterPro" id="IPR015956">
    <property type="entry name" value="Peniciliin-bd_prot_C_sf"/>
</dbReference>
<feature type="chain" id="PRO_5017263278" description="serine-type D-Ala-D-Ala carboxypeptidase" evidence="16">
    <location>
        <begin position="21"/>
        <end position="379"/>
    </location>
</feature>
<keyword evidence="5 18" id="KW-0121">Carboxypeptidase</keyword>
<sequence length="379" mass="41195">MNLRSLLLVVPALSSALVFADAPPITPLAAKSWLLLDHQSGQVLTAHDAETRIEPASLTKLMTAYLTFKSLKEGKIKLDQQFTVSMKGYKVGGSTMFLEPDRPASVDDLIKGMIVVSGNDACVTLAEAVAGSEEIFAQMMTAEAKRLGMANTSFRNSSGMPDPEHYTTAADLAKLAAAIIRDFPQFYPIYSMKDFTYSNGRKTIKQPNRNLLLYRDAFVDGLKTGHTASAGYNLIASTKRDNRRLISVVVGTGGEEARAKESARLLGWGIQFFDAPKIASAGQSLATPRVWKGAADQVQAGFLQDQHVTVGKGEAAGLKQELLFSEPLIAPIQQGQIIGKMKVSLNGKPLAEYPVVALQSVEQGGFFRRLIDAIRLWFR</sequence>
<dbReference type="EMBL" id="FOVE01000013">
    <property type="protein sequence ID" value="SFN60021.1"/>
    <property type="molecule type" value="Genomic_DNA"/>
</dbReference>
<evidence type="ECO:0000256" key="1">
    <source>
        <dbReference type="ARBA" id="ARBA00003217"/>
    </source>
</evidence>
<dbReference type="SUPFAM" id="SSF69189">
    <property type="entry name" value="Penicillin-binding protein associated domain"/>
    <property type="match status" value="1"/>
</dbReference>
<evidence type="ECO:0000256" key="8">
    <source>
        <dbReference type="ARBA" id="ARBA00022801"/>
    </source>
</evidence>
<evidence type="ECO:0000256" key="7">
    <source>
        <dbReference type="ARBA" id="ARBA00022729"/>
    </source>
</evidence>
<dbReference type="PRINTS" id="PR00725">
    <property type="entry name" value="DADACBPTASE1"/>
</dbReference>
<feature type="domain" description="Peptidase S11 D-Ala-D-Ala carboxypeptidase A C-terminal" evidence="17">
    <location>
        <begin position="273"/>
        <end position="363"/>
    </location>
</feature>
<keyword evidence="6" id="KW-0645">Protease</keyword>
<dbReference type="InterPro" id="IPR012338">
    <property type="entry name" value="Beta-lactam/transpept-like"/>
</dbReference>